<dbReference type="InterPro" id="IPR024072">
    <property type="entry name" value="DHFR-like_dom_sf"/>
</dbReference>
<protein>
    <submittedName>
        <fullName evidence="1">Dihydrofolate reductase</fullName>
    </submittedName>
</protein>
<reference evidence="1 2" key="1">
    <citation type="submission" date="2020-08" db="EMBL/GenBank/DDBJ databases">
        <title>Genomic Encyclopedia of Type Strains, Phase III (KMG-III): the genomes of soil and plant-associated and newly described type strains.</title>
        <authorList>
            <person name="Whitman W."/>
        </authorList>
    </citation>
    <scope>NUCLEOTIDE SEQUENCE [LARGE SCALE GENOMIC DNA]</scope>
    <source>
        <strain evidence="1 2">CECT 3287</strain>
    </source>
</reference>
<dbReference type="Proteomes" id="UP000590749">
    <property type="component" value="Unassembled WGS sequence"/>
</dbReference>
<dbReference type="Gene3D" id="3.40.430.10">
    <property type="entry name" value="Dihydrofolate Reductase, subunit A"/>
    <property type="match status" value="1"/>
</dbReference>
<gene>
    <name evidence="1" type="ORF">FHR83_002758</name>
</gene>
<organism evidence="1 2">
    <name type="scientific">Actinoplanes campanulatus</name>
    <dbReference type="NCBI Taxonomy" id="113559"/>
    <lineage>
        <taxon>Bacteria</taxon>
        <taxon>Bacillati</taxon>
        <taxon>Actinomycetota</taxon>
        <taxon>Actinomycetes</taxon>
        <taxon>Micromonosporales</taxon>
        <taxon>Micromonosporaceae</taxon>
        <taxon>Actinoplanes</taxon>
    </lineage>
</organism>
<sequence>MGKVVAALSMSLDGFVADENDGVGELFGWYQNGDVEVPSADPRRVFHVSKASAGFLRHALTGTGALICGRRLFDRTDGWGGRHPAGCPVFVVSHTVPGGWPRPDSETSFHPDAISALEAAQDTAGERTVSVSTPALTQQYLDAGLLDELVVSVVPVLLGAGVSFFREQEVGPIRLADPDVIEGTGVTHLTYRVLR</sequence>
<evidence type="ECO:0000313" key="2">
    <source>
        <dbReference type="Proteomes" id="UP000590749"/>
    </source>
</evidence>
<comment type="caution">
    <text evidence="1">The sequence shown here is derived from an EMBL/GenBank/DDBJ whole genome shotgun (WGS) entry which is preliminary data.</text>
</comment>
<dbReference type="SUPFAM" id="SSF53597">
    <property type="entry name" value="Dihydrofolate reductase-like"/>
    <property type="match status" value="1"/>
</dbReference>
<evidence type="ECO:0000313" key="1">
    <source>
        <dbReference type="EMBL" id="MBB3095095.1"/>
    </source>
</evidence>
<dbReference type="AlphaFoldDB" id="A0A7W5FE82"/>
<accession>A0A7W5FE82</accession>
<keyword evidence="2" id="KW-1185">Reference proteome</keyword>
<proteinExistence type="predicted"/>
<dbReference type="RefSeq" id="WP_183219566.1">
    <property type="nucleotide sequence ID" value="NZ_BMPW01000009.1"/>
</dbReference>
<name>A0A7W5FE82_9ACTN</name>
<dbReference type="EMBL" id="JACHXF010000005">
    <property type="protein sequence ID" value="MBB3095095.1"/>
    <property type="molecule type" value="Genomic_DNA"/>
</dbReference>